<organism evidence="1 2">
    <name type="scientific">Avena sativa</name>
    <name type="common">Oat</name>
    <dbReference type="NCBI Taxonomy" id="4498"/>
    <lineage>
        <taxon>Eukaryota</taxon>
        <taxon>Viridiplantae</taxon>
        <taxon>Streptophyta</taxon>
        <taxon>Embryophyta</taxon>
        <taxon>Tracheophyta</taxon>
        <taxon>Spermatophyta</taxon>
        <taxon>Magnoliopsida</taxon>
        <taxon>Liliopsida</taxon>
        <taxon>Poales</taxon>
        <taxon>Poaceae</taxon>
        <taxon>BOP clade</taxon>
        <taxon>Pooideae</taxon>
        <taxon>Poodae</taxon>
        <taxon>Poeae</taxon>
        <taxon>Poeae Chloroplast Group 1 (Aveneae type)</taxon>
        <taxon>Aveninae</taxon>
        <taxon>Avena</taxon>
    </lineage>
</organism>
<reference evidence="1" key="1">
    <citation type="submission" date="2021-05" db="EMBL/GenBank/DDBJ databases">
        <authorList>
            <person name="Scholz U."/>
            <person name="Mascher M."/>
            <person name="Fiebig A."/>
        </authorList>
    </citation>
    <scope>NUCLEOTIDE SEQUENCE [LARGE SCALE GENOMIC DNA]</scope>
</reference>
<evidence type="ECO:0000313" key="1">
    <source>
        <dbReference type="EnsemblPlants" id="AVESA.00010b.r2.4DG0776570.1.CDS.1"/>
    </source>
</evidence>
<proteinExistence type="predicted"/>
<dbReference type="Proteomes" id="UP001732700">
    <property type="component" value="Chromosome 4D"/>
</dbReference>
<keyword evidence="2" id="KW-1185">Reference proteome</keyword>
<sequence length="429" mass="45899">MGVEVKAAEPCIVKPSEETPRHGLWLSSLDLMLAKSGHVPLVYFYRSCPGTDGDVARLKVALARALVSFYPLAGRVGVDGDGRMQVDCAEQGVPFLVAHSDHTVDEFSSFKPSPELRRLFVPCVDDSPSVVCAIQVTFLGCGGVALGAALHHAVADGASTFHFFRTWSAFSSGDGAAAAALELPCHDRTLLRARSPPVVHPDALSVFCPKLSPSELSGAVANEIFDISKEQLDALKRACGRDVSTFCALGAHVWRCVVAARRLPPDATTRLVFPANVRGCLRPPIPDSYFGNGIIMLGATGKARDVASEEHLASVAGRIRGAISRMDDELVHSAIDYLELDLGGSSLPTKPAGSLPKNELRVVKWLDMTAYGADFGWGEPLVMHLAVQQRAGFVYLMDGVGGSVRILVSLEHAILNDFQRLLHANAAKL</sequence>
<reference evidence="1" key="2">
    <citation type="submission" date="2025-09" db="UniProtKB">
        <authorList>
            <consortium name="EnsemblPlants"/>
        </authorList>
    </citation>
    <scope>IDENTIFICATION</scope>
</reference>
<accession>A0ACD5XDI2</accession>
<dbReference type="EnsemblPlants" id="AVESA.00010b.r2.4DG0776570.1">
    <property type="protein sequence ID" value="AVESA.00010b.r2.4DG0776570.1.CDS.1"/>
    <property type="gene ID" value="AVESA.00010b.r2.4DG0776570"/>
</dbReference>
<name>A0ACD5XDI2_AVESA</name>
<evidence type="ECO:0000313" key="2">
    <source>
        <dbReference type="Proteomes" id="UP001732700"/>
    </source>
</evidence>
<protein>
    <submittedName>
        <fullName evidence="1">Uncharacterized protein</fullName>
    </submittedName>
</protein>